<comment type="caution">
    <text evidence="1">The sequence shown here is derived from an EMBL/GenBank/DDBJ whole genome shotgun (WGS) entry which is preliminary data.</text>
</comment>
<keyword evidence="2" id="KW-1185">Reference proteome</keyword>
<gene>
    <name evidence="1" type="ORF">HHI36_015272</name>
</gene>
<organism evidence="1 2">
    <name type="scientific">Cryptolaemus montrouzieri</name>
    <dbReference type="NCBI Taxonomy" id="559131"/>
    <lineage>
        <taxon>Eukaryota</taxon>
        <taxon>Metazoa</taxon>
        <taxon>Ecdysozoa</taxon>
        <taxon>Arthropoda</taxon>
        <taxon>Hexapoda</taxon>
        <taxon>Insecta</taxon>
        <taxon>Pterygota</taxon>
        <taxon>Neoptera</taxon>
        <taxon>Endopterygota</taxon>
        <taxon>Coleoptera</taxon>
        <taxon>Polyphaga</taxon>
        <taxon>Cucujiformia</taxon>
        <taxon>Coccinelloidea</taxon>
        <taxon>Coccinellidae</taxon>
        <taxon>Scymninae</taxon>
        <taxon>Scymnini</taxon>
        <taxon>Cryptolaemus</taxon>
    </lineage>
</organism>
<evidence type="ECO:0000313" key="1">
    <source>
        <dbReference type="EMBL" id="KAL3273846.1"/>
    </source>
</evidence>
<feature type="non-terminal residue" evidence="1">
    <location>
        <position position="1"/>
    </location>
</feature>
<accession>A0ABD2N529</accession>
<protein>
    <submittedName>
        <fullName evidence="1">Uncharacterized protein</fullName>
    </submittedName>
</protein>
<reference evidence="1 2" key="1">
    <citation type="journal article" date="2021" name="BMC Biol.">
        <title>Horizontally acquired antibacterial genes associated with adaptive radiation of ladybird beetles.</title>
        <authorList>
            <person name="Li H.S."/>
            <person name="Tang X.F."/>
            <person name="Huang Y.H."/>
            <person name="Xu Z.Y."/>
            <person name="Chen M.L."/>
            <person name="Du X.Y."/>
            <person name="Qiu B.Y."/>
            <person name="Chen P.T."/>
            <person name="Zhang W."/>
            <person name="Slipinski A."/>
            <person name="Escalona H.E."/>
            <person name="Waterhouse R.M."/>
            <person name="Zwick A."/>
            <person name="Pang H."/>
        </authorList>
    </citation>
    <scope>NUCLEOTIDE SEQUENCE [LARGE SCALE GENOMIC DNA]</scope>
    <source>
        <strain evidence="1">SYSU2018</strain>
    </source>
</reference>
<evidence type="ECO:0000313" key="2">
    <source>
        <dbReference type="Proteomes" id="UP001516400"/>
    </source>
</evidence>
<proteinExistence type="predicted"/>
<name>A0ABD2N529_9CUCU</name>
<dbReference type="AlphaFoldDB" id="A0ABD2N529"/>
<sequence length="78" mass="8847">GDYNINLLKESTKKERLMNTIKSYGLVPIFSEASRAGKRTSSSIDNVFTNITNNCLNSKTIEPFLPNHKGQTLWIEEE</sequence>
<dbReference type="Proteomes" id="UP001516400">
    <property type="component" value="Unassembled WGS sequence"/>
</dbReference>
<dbReference type="EMBL" id="JABFTP020000062">
    <property type="protein sequence ID" value="KAL3273846.1"/>
    <property type="molecule type" value="Genomic_DNA"/>
</dbReference>